<dbReference type="RefSeq" id="WP_203868928.1">
    <property type="nucleotide sequence ID" value="NZ_BONW01000028.1"/>
</dbReference>
<feature type="transmembrane region" description="Helical" evidence="7">
    <location>
        <begin position="53"/>
        <end position="73"/>
    </location>
</feature>
<evidence type="ECO:0000256" key="3">
    <source>
        <dbReference type="ARBA" id="ARBA00022692"/>
    </source>
</evidence>
<feature type="compositionally biased region" description="Pro residues" evidence="6">
    <location>
        <begin position="206"/>
        <end position="239"/>
    </location>
</feature>
<evidence type="ECO:0000313" key="9">
    <source>
        <dbReference type="Proteomes" id="UP000646749"/>
    </source>
</evidence>
<dbReference type="InterPro" id="IPR036259">
    <property type="entry name" value="MFS_trans_sf"/>
</dbReference>
<feature type="region of interest" description="Disordered" evidence="6">
    <location>
        <begin position="205"/>
        <end position="241"/>
    </location>
</feature>
<organism evidence="8 9">
    <name type="scientific">Plantactinospora endophytica</name>
    <dbReference type="NCBI Taxonomy" id="673535"/>
    <lineage>
        <taxon>Bacteria</taxon>
        <taxon>Bacillati</taxon>
        <taxon>Actinomycetota</taxon>
        <taxon>Actinomycetes</taxon>
        <taxon>Micromonosporales</taxon>
        <taxon>Micromonosporaceae</taxon>
        <taxon>Plantactinospora</taxon>
    </lineage>
</organism>
<protein>
    <submittedName>
        <fullName evidence="8">MFS transporter</fullName>
    </submittedName>
</protein>
<dbReference type="CDD" id="cd06173">
    <property type="entry name" value="MFS_MefA_like"/>
    <property type="match status" value="1"/>
</dbReference>
<feature type="transmembrane region" description="Helical" evidence="7">
    <location>
        <begin position="94"/>
        <end position="121"/>
    </location>
</feature>
<comment type="caution">
    <text evidence="8">The sequence shown here is derived from an EMBL/GenBank/DDBJ whole genome shotgun (WGS) entry which is preliminary data.</text>
</comment>
<feature type="transmembrane region" description="Helical" evidence="7">
    <location>
        <begin position="323"/>
        <end position="341"/>
    </location>
</feature>
<proteinExistence type="predicted"/>
<dbReference type="InterPro" id="IPR011701">
    <property type="entry name" value="MFS"/>
</dbReference>
<keyword evidence="3 7" id="KW-0812">Transmembrane</keyword>
<feature type="transmembrane region" description="Helical" evidence="7">
    <location>
        <begin position="443"/>
        <end position="463"/>
    </location>
</feature>
<feature type="transmembrane region" description="Helical" evidence="7">
    <location>
        <begin position="289"/>
        <end position="311"/>
    </location>
</feature>
<evidence type="ECO:0000256" key="6">
    <source>
        <dbReference type="SAM" id="MobiDB-lite"/>
    </source>
</evidence>
<comment type="subcellular location">
    <subcellularLocation>
        <location evidence="1">Cell membrane</location>
        <topology evidence="1">Multi-pass membrane protein</topology>
    </subcellularLocation>
</comment>
<evidence type="ECO:0000256" key="4">
    <source>
        <dbReference type="ARBA" id="ARBA00022989"/>
    </source>
</evidence>
<dbReference type="Proteomes" id="UP000646749">
    <property type="component" value="Unassembled WGS sequence"/>
</dbReference>
<dbReference type="Pfam" id="PF07690">
    <property type="entry name" value="MFS_1"/>
    <property type="match status" value="1"/>
</dbReference>
<evidence type="ECO:0000256" key="5">
    <source>
        <dbReference type="ARBA" id="ARBA00023136"/>
    </source>
</evidence>
<dbReference type="SUPFAM" id="SSF103473">
    <property type="entry name" value="MFS general substrate transporter"/>
    <property type="match status" value="1"/>
</dbReference>
<feature type="transmembrane region" description="Helical" evidence="7">
    <location>
        <begin position="353"/>
        <end position="370"/>
    </location>
</feature>
<keyword evidence="5 7" id="KW-0472">Membrane</keyword>
<feature type="transmembrane region" description="Helical" evidence="7">
    <location>
        <begin position="162"/>
        <end position="195"/>
    </location>
</feature>
<dbReference type="EMBL" id="BONW01000028">
    <property type="protein sequence ID" value="GIG90513.1"/>
    <property type="molecule type" value="Genomic_DNA"/>
</dbReference>
<sequence>MPERQVVSTTVAGDRLGGAYWRYWAATTSTNLADGIRAGAFPLLAAALSGEPVGVAAVFAAQHGAWLVFGLYAGVLTDRHPPARILLVADVCRVAVLVLLLGCVAVEVATIGLLVAVAFVIGTAETFRDTAAPSLLPRLVGDRLLERAAGRLLSSEVLGNEFLGPLLGAALFAVATALPLATDGLVLALAVALVFSLPRTIRSAAPQPPRTVPAAPQPAPTAPAVPEPAPTVPAAPTPAPMVRAVPEPAPTVPAAPEPGMPNPVVAGSRLRAELGVGIRWLARHRQLRTVTASGTLLAFADAAWWAVLVVFATDVLHLPPAGYGLLLAAGAAGGAGGGLAAERLARYAGPVPLLTGAVLVAGLPALALAVAPPLPIVLPVLALSSAGFAVWNVIAFSNRQRRTPAHLFGRVTSVHRVALCGGSTLGALAGGWVTSAISLTAMFALAGAVTVVAAAVQASAWGADGAGSPSRTGPPC</sequence>
<gene>
    <name evidence="8" type="ORF">Pen02_54490</name>
</gene>
<evidence type="ECO:0000256" key="2">
    <source>
        <dbReference type="ARBA" id="ARBA00022475"/>
    </source>
</evidence>
<name>A0ABQ4E753_9ACTN</name>
<feature type="transmembrane region" description="Helical" evidence="7">
    <location>
        <begin position="376"/>
        <end position="396"/>
    </location>
</feature>
<evidence type="ECO:0000256" key="1">
    <source>
        <dbReference type="ARBA" id="ARBA00004651"/>
    </source>
</evidence>
<feature type="transmembrane region" description="Helical" evidence="7">
    <location>
        <begin position="417"/>
        <end position="437"/>
    </location>
</feature>
<keyword evidence="4 7" id="KW-1133">Transmembrane helix</keyword>
<accession>A0ABQ4E753</accession>
<dbReference type="Gene3D" id="1.20.1250.20">
    <property type="entry name" value="MFS general substrate transporter like domains"/>
    <property type="match status" value="1"/>
</dbReference>
<dbReference type="PANTHER" id="PTHR23513:SF11">
    <property type="entry name" value="STAPHYLOFERRIN A TRANSPORTER"/>
    <property type="match status" value="1"/>
</dbReference>
<reference evidence="8 9" key="1">
    <citation type="submission" date="2021-01" db="EMBL/GenBank/DDBJ databases">
        <title>Whole genome shotgun sequence of Plantactinospora endophytica NBRC 110450.</title>
        <authorList>
            <person name="Komaki H."/>
            <person name="Tamura T."/>
        </authorList>
    </citation>
    <scope>NUCLEOTIDE SEQUENCE [LARGE SCALE GENOMIC DNA]</scope>
    <source>
        <strain evidence="8 9">NBRC 110450</strain>
    </source>
</reference>
<dbReference type="PANTHER" id="PTHR23513">
    <property type="entry name" value="INTEGRAL MEMBRANE EFFLUX PROTEIN-RELATED"/>
    <property type="match status" value="1"/>
</dbReference>
<evidence type="ECO:0000313" key="8">
    <source>
        <dbReference type="EMBL" id="GIG90513.1"/>
    </source>
</evidence>
<evidence type="ECO:0000256" key="7">
    <source>
        <dbReference type="SAM" id="Phobius"/>
    </source>
</evidence>
<keyword evidence="9" id="KW-1185">Reference proteome</keyword>
<keyword evidence="2" id="KW-1003">Cell membrane</keyword>